<protein>
    <submittedName>
        <fullName evidence="1">Uncharacterized protein</fullName>
    </submittedName>
</protein>
<dbReference type="EMBL" id="JAPHNI010000376">
    <property type="protein sequence ID" value="KAJ8111774.1"/>
    <property type="molecule type" value="Genomic_DNA"/>
</dbReference>
<reference evidence="1" key="1">
    <citation type="submission" date="2022-11" db="EMBL/GenBank/DDBJ databases">
        <title>Genome Sequence of Boeremia exigua.</title>
        <authorList>
            <person name="Buettner E."/>
        </authorList>
    </citation>
    <scope>NUCLEOTIDE SEQUENCE</scope>
    <source>
        <strain evidence="1">CU02</strain>
    </source>
</reference>
<dbReference type="Proteomes" id="UP001153331">
    <property type="component" value="Unassembled WGS sequence"/>
</dbReference>
<proteinExistence type="predicted"/>
<sequence length="597" mass="67339">MPNVVHVNDPSFIEQLYPQSPHLRRERAQTVLNLFHDHLSVLPTRDHQLHRQRRAVLSRFFSQQNVRRLVPAINETLANLLDRMEAWARVGNPVAFNAAYKAATKDIIQAYALGDGERCLMMDDLNAPFFNIINAGRLSHISVHFNWLTELMGRLPPWILVVDLNVKIEDIRHSLQDGSGQTIFHEILRSDISPDQKSTPRLTDEAMVITIAGADTTASTLVALTYHVLSDPSIFTKLRMELESVMPSPDEAPDPKALDRLPFLNALIEETIRLHPTATHRQDRVAPDEDLIFTYPDGKKLRIPAGTAVGMTAPLVNRHPAWYDDPDMFKPDRYLENPKLFRRHFSFSKGMRQCLGMNLAYQELQTFTAGIFRKYSIYDSSTQDQHSPTLELFHTGIEDIKMHADYVAPEPTLETHSRHGLEWAAAAAEILTAELVMLLGLHTQIGVTSLASKLQLEVLGRNLDCIEKYTANAAANPSTSEQMHTKMQPLIVWIANFDRNFGRYRRMAAIPLPPAVSAPALAPTPAPATPTETLAMRSNDTSTKPARPGFKSEAAIDLENHLKCWEMEKEIIEKLQKSADEREKVIARLLKASEEDE</sequence>
<comment type="caution">
    <text evidence="1">The sequence shown here is derived from an EMBL/GenBank/DDBJ whole genome shotgun (WGS) entry which is preliminary data.</text>
</comment>
<organism evidence="1 2">
    <name type="scientific">Boeremia exigua</name>
    <dbReference type="NCBI Taxonomy" id="749465"/>
    <lineage>
        <taxon>Eukaryota</taxon>
        <taxon>Fungi</taxon>
        <taxon>Dikarya</taxon>
        <taxon>Ascomycota</taxon>
        <taxon>Pezizomycotina</taxon>
        <taxon>Dothideomycetes</taxon>
        <taxon>Pleosporomycetidae</taxon>
        <taxon>Pleosporales</taxon>
        <taxon>Pleosporineae</taxon>
        <taxon>Didymellaceae</taxon>
        <taxon>Boeremia</taxon>
    </lineage>
</organism>
<accession>A0ACC2I9D1</accession>
<keyword evidence="2" id="KW-1185">Reference proteome</keyword>
<evidence type="ECO:0000313" key="1">
    <source>
        <dbReference type="EMBL" id="KAJ8111774.1"/>
    </source>
</evidence>
<gene>
    <name evidence="1" type="ORF">OPT61_g5707</name>
</gene>
<evidence type="ECO:0000313" key="2">
    <source>
        <dbReference type="Proteomes" id="UP001153331"/>
    </source>
</evidence>
<name>A0ACC2I9D1_9PLEO</name>